<gene>
    <name evidence="2" type="ORF">SAMN04489759_102599</name>
</gene>
<dbReference type="RefSeq" id="WP_093740217.1">
    <property type="nucleotide sequence ID" value="NZ_FNBP01000002.1"/>
</dbReference>
<dbReference type="OrthoDB" id="7874312at2"/>
<accession>A0A1G7MLC5</accession>
<dbReference type="STRING" id="218672.SAMN04489759_102599"/>
<feature type="transmembrane region" description="Helical" evidence="1">
    <location>
        <begin position="102"/>
        <end position="123"/>
    </location>
</feature>
<dbReference type="AlphaFoldDB" id="A0A1G7MLC5"/>
<dbReference type="EMBL" id="FNBP01000002">
    <property type="protein sequence ID" value="SDF62605.1"/>
    <property type="molecule type" value="Genomic_DNA"/>
</dbReference>
<dbReference type="Proteomes" id="UP000199399">
    <property type="component" value="Unassembled WGS sequence"/>
</dbReference>
<name>A0A1G7MLC5_9RHOB</name>
<protein>
    <submittedName>
        <fullName evidence="2">Uncharacterized protein</fullName>
    </submittedName>
</protein>
<keyword evidence="3" id="KW-1185">Reference proteome</keyword>
<reference evidence="3" key="1">
    <citation type="submission" date="2016-10" db="EMBL/GenBank/DDBJ databases">
        <authorList>
            <person name="Varghese N."/>
            <person name="Submissions S."/>
        </authorList>
    </citation>
    <scope>NUCLEOTIDE SEQUENCE [LARGE SCALE GENOMIC DNA]</scope>
    <source>
        <strain evidence="3">DSM 16477</strain>
    </source>
</reference>
<evidence type="ECO:0000313" key="3">
    <source>
        <dbReference type="Proteomes" id="UP000199399"/>
    </source>
</evidence>
<evidence type="ECO:0000256" key="1">
    <source>
        <dbReference type="SAM" id="Phobius"/>
    </source>
</evidence>
<evidence type="ECO:0000313" key="2">
    <source>
        <dbReference type="EMBL" id="SDF62605.1"/>
    </source>
</evidence>
<keyword evidence="1" id="KW-1133">Transmembrane helix</keyword>
<keyword evidence="1" id="KW-0472">Membrane</keyword>
<sequence>MRAMIDANEFTSRAEALRALFKDKLRIKSHDLHQAFGRAGRDLPRGLRADGRLLSRTERVVGNPLIARQLEPTPVWAALDRVNAHLRAVDVGYRRRGRLLDIAATVAFNLIVVIAGFVLWLWWRGYV</sequence>
<organism evidence="2 3">
    <name type="scientific">Sulfitobacter delicatus</name>
    <dbReference type="NCBI Taxonomy" id="218672"/>
    <lineage>
        <taxon>Bacteria</taxon>
        <taxon>Pseudomonadati</taxon>
        <taxon>Pseudomonadota</taxon>
        <taxon>Alphaproteobacteria</taxon>
        <taxon>Rhodobacterales</taxon>
        <taxon>Roseobacteraceae</taxon>
        <taxon>Sulfitobacter</taxon>
    </lineage>
</organism>
<proteinExistence type="predicted"/>
<keyword evidence="1" id="KW-0812">Transmembrane</keyword>